<keyword evidence="5" id="KW-0812">Transmembrane</keyword>
<sequence>MNENEKNNQSDSTYSYRYNNQDNPDMTWRADDYETQQGTKTTNESTSWSAQSGNDTAQQNGTFTNNYTTMNQGKEAEKKRRFSKWADRPKKKPSFSFRGNGRSGNIGSMIGKCVIIAVIFGLVAGGCFAAVTKLTHVADYVVASDENDNKSSSDLGNDSEESSLNTDGTVALTDLSEASGDVSKIAASVMPSIVAITNMGETQIDWFGQTYTQESESSGSGVIISQDDDYLYIATNNHVVESAVTITVTFIDESTATAEVKGTDSASDLAVVSIALDSLSEDTLSSIAVAQIGDSDELSVGDSAVAIGNALGYGQSVTTGVISALDREVTMVDETTQESTTYELIQTDAAINPGNSGGALLNSRGEVIGINSSKYSDTDVEGMGFAIPSAKAEPILNNLITREIVDESESAYLGISGVDVTTEAAEQYNMPEGVYIAKVTSGSAAETAGLQVGDILTQFDGKSITSYEYLQEQMQYYKAGDEVDIVVQRASDGTYQEQKITVTLGSKN</sequence>
<dbReference type="Pfam" id="PF13365">
    <property type="entry name" value="Trypsin_2"/>
    <property type="match status" value="1"/>
</dbReference>
<feature type="region of interest" description="Disordered" evidence="4">
    <location>
        <begin position="1"/>
        <end position="100"/>
    </location>
</feature>
<keyword evidence="5" id="KW-0472">Membrane</keyword>
<keyword evidence="5" id="KW-1133">Transmembrane helix</keyword>
<dbReference type="STRING" id="1732.SAMN02910417_00452"/>
<dbReference type="InterPro" id="IPR043504">
    <property type="entry name" value="Peptidase_S1_PA_chymotrypsin"/>
</dbReference>
<feature type="transmembrane region" description="Helical" evidence="5">
    <location>
        <begin position="109"/>
        <end position="131"/>
    </location>
</feature>
<feature type="compositionally biased region" description="Polar residues" evidence="4">
    <location>
        <begin position="9"/>
        <end position="24"/>
    </location>
</feature>
<dbReference type="EMBL" id="FMXR01000005">
    <property type="protein sequence ID" value="SDB06439.1"/>
    <property type="molecule type" value="Genomic_DNA"/>
</dbReference>
<dbReference type="RefSeq" id="WP_090171760.1">
    <property type="nucleotide sequence ID" value="NZ_FMXR01000005.1"/>
</dbReference>
<dbReference type="CDD" id="cd06779">
    <property type="entry name" value="cpPDZ_Deg_HtrA-like"/>
    <property type="match status" value="1"/>
</dbReference>
<dbReference type="InterPro" id="IPR001478">
    <property type="entry name" value="PDZ"/>
</dbReference>
<gene>
    <name evidence="7" type="ORF">SAMN02910417_00452</name>
</gene>
<feature type="compositionally biased region" description="Polar residues" evidence="4">
    <location>
        <begin position="35"/>
        <end position="72"/>
    </location>
</feature>
<dbReference type="Gene3D" id="2.40.10.10">
    <property type="entry name" value="Trypsin-like serine proteases"/>
    <property type="match status" value="2"/>
</dbReference>
<dbReference type="InterPro" id="IPR036034">
    <property type="entry name" value="PDZ_sf"/>
</dbReference>
<dbReference type="PROSITE" id="PS50106">
    <property type="entry name" value="PDZ"/>
    <property type="match status" value="1"/>
</dbReference>
<evidence type="ECO:0000256" key="2">
    <source>
        <dbReference type="ARBA" id="ARBA00022670"/>
    </source>
</evidence>
<dbReference type="InterPro" id="IPR009003">
    <property type="entry name" value="Peptidase_S1_PA"/>
</dbReference>
<evidence type="ECO:0000256" key="3">
    <source>
        <dbReference type="ARBA" id="ARBA00022801"/>
    </source>
</evidence>
<dbReference type="SUPFAM" id="SSF50494">
    <property type="entry name" value="Trypsin-like serine proteases"/>
    <property type="match status" value="1"/>
</dbReference>
<dbReference type="InterPro" id="IPR051201">
    <property type="entry name" value="Chloro_Bact_Ser_Proteases"/>
</dbReference>
<dbReference type="AlphaFoldDB" id="A0A1G6ADH3"/>
<feature type="compositionally biased region" description="Polar residues" evidence="4">
    <location>
        <begin position="150"/>
        <end position="165"/>
    </location>
</feature>
<accession>A0A1G6ADH3</accession>
<dbReference type="InterPro" id="IPR001940">
    <property type="entry name" value="Peptidase_S1C"/>
</dbReference>
<dbReference type="Proteomes" id="UP000199228">
    <property type="component" value="Unassembled WGS sequence"/>
</dbReference>
<keyword evidence="3" id="KW-0378">Hydrolase</keyword>
<evidence type="ECO:0000256" key="4">
    <source>
        <dbReference type="SAM" id="MobiDB-lite"/>
    </source>
</evidence>
<dbReference type="GO" id="GO:0004252">
    <property type="term" value="F:serine-type endopeptidase activity"/>
    <property type="evidence" value="ECO:0007669"/>
    <property type="project" value="InterPro"/>
</dbReference>
<evidence type="ECO:0000313" key="8">
    <source>
        <dbReference type="Proteomes" id="UP000199228"/>
    </source>
</evidence>
<protein>
    <submittedName>
        <fullName evidence="7">Serine protease Do</fullName>
    </submittedName>
</protein>
<dbReference type="PANTHER" id="PTHR43343">
    <property type="entry name" value="PEPTIDASE S12"/>
    <property type="match status" value="1"/>
</dbReference>
<dbReference type="SUPFAM" id="SSF50156">
    <property type="entry name" value="PDZ domain-like"/>
    <property type="match status" value="1"/>
</dbReference>
<dbReference type="OrthoDB" id="9758917at2"/>
<evidence type="ECO:0000256" key="5">
    <source>
        <dbReference type="SAM" id="Phobius"/>
    </source>
</evidence>
<keyword evidence="8" id="KW-1185">Reference proteome</keyword>
<feature type="domain" description="PDZ" evidence="6">
    <location>
        <begin position="401"/>
        <end position="491"/>
    </location>
</feature>
<feature type="region of interest" description="Disordered" evidence="4">
    <location>
        <begin position="146"/>
        <end position="165"/>
    </location>
</feature>
<comment type="similarity">
    <text evidence="1">Belongs to the peptidase S1C family.</text>
</comment>
<dbReference type="Pfam" id="PF13180">
    <property type="entry name" value="PDZ_2"/>
    <property type="match status" value="1"/>
</dbReference>
<reference evidence="7 8" key="1">
    <citation type="submission" date="2016-10" db="EMBL/GenBank/DDBJ databases">
        <authorList>
            <person name="de Groot N.N."/>
        </authorList>
    </citation>
    <scope>NUCLEOTIDE SEQUENCE [LARGE SCALE GENOMIC DNA]</scope>
    <source>
        <strain evidence="7 8">DSM 3217</strain>
    </source>
</reference>
<dbReference type="SMART" id="SM00228">
    <property type="entry name" value="PDZ"/>
    <property type="match status" value="1"/>
</dbReference>
<dbReference type="GO" id="GO:0006508">
    <property type="term" value="P:proteolysis"/>
    <property type="evidence" value="ECO:0007669"/>
    <property type="project" value="UniProtKB-KW"/>
</dbReference>
<evidence type="ECO:0000313" key="7">
    <source>
        <dbReference type="EMBL" id="SDB06439.1"/>
    </source>
</evidence>
<evidence type="ECO:0000259" key="6">
    <source>
        <dbReference type="PROSITE" id="PS50106"/>
    </source>
</evidence>
<keyword evidence="2 7" id="KW-0645">Protease</keyword>
<evidence type="ECO:0000256" key="1">
    <source>
        <dbReference type="ARBA" id="ARBA00010541"/>
    </source>
</evidence>
<feature type="compositionally biased region" description="Basic and acidic residues" evidence="4">
    <location>
        <begin position="74"/>
        <end position="88"/>
    </location>
</feature>
<dbReference type="PRINTS" id="PR00834">
    <property type="entry name" value="PROTEASES2C"/>
</dbReference>
<dbReference type="Gene3D" id="2.30.42.10">
    <property type="match status" value="1"/>
</dbReference>
<dbReference type="PANTHER" id="PTHR43343:SF3">
    <property type="entry name" value="PROTEASE DO-LIKE 8, CHLOROPLASTIC"/>
    <property type="match status" value="1"/>
</dbReference>
<name>A0A1G6ADH3_EUBOX</name>
<proteinExistence type="inferred from homology"/>
<organism evidence="7 8">
    <name type="scientific">Eubacterium oxidoreducens</name>
    <dbReference type="NCBI Taxonomy" id="1732"/>
    <lineage>
        <taxon>Bacteria</taxon>
        <taxon>Bacillati</taxon>
        <taxon>Bacillota</taxon>
        <taxon>Clostridia</taxon>
        <taxon>Eubacteriales</taxon>
        <taxon>Eubacteriaceae</taxon>
        <taxon>Eubacterium</taxon>
    </lineage>
</organism>